<dbReference type="OrthoDB" id="5327145at2759"/>
<accession>A0A6A7BKI9</accession>
<feature type="compositionally biased region" description="Low complexity" evidence="1">
    <location>
        <begin position="374"/>
        <end position="386"/>
    </location>
</feature>
<sequence>MATLAAHDQENAVRHLQAGGAGKALNAGLKGLHAKTPGQKAPKTPFKVPLNDENAVARAGKSVLKTNGKGTENVLFTGQKGAKLDANAFVTPAGPRTRAPLGMKTTNAKSRALQTPAPLSSAGKTPKVSPRLRRPKVKVHQPEIEHEAEDDVPEVEYMPPKEVPLEDDMGDYLPKDWTIPKIDDLAMRRGIWEAYHNPIEDDGRTRKQRQFEEEFQRERQQRDEEFDKVFEAQMAKDDAEARRYLGIDEPEEAPRPVPNAAPNRMKSGLSTMRARSAAAALSSAVGSTSVAPAASAKSRVPTGLITSKKYTMPLAESNTSRQAAAASKSTIGYAQGRMGRTGSAARMPLSNVTKPAPFSATARRPTAVSTVHQRSVSTSAASARSRGPMSRCSSTSTNATLVTPPLQEQPYRTAADVERELELMLLSRSDDEEDEAWGRSFGDQLLSDPLDEELEDFQFQLPAGF</sequence>
<dbReference type="AlphaFoldDB" id="A0A6A7BKI9"/>
<feature type="compositionally biased region" description="Polar residues" evidence="1">
    <location>
        <begin position="391"/>
        <end position="401"/>
    </location>
</feature>
<reference evidence="2" key="1">
    <citation type="submission" date="2020-01" db="EMBL/GenBank/DDBJ databases">
        <authorList>
            <consortium name="DOE Joint Genome Institute"/>
            <person name="Haridas S."/>
            <person name="Albert R."/>
            <person name="Binder M."/>
            <person name="Bloem J."/>
            <person name="Labutti K."/>
            <person name="Salamov A."/>
            <person name="Andreopoulos B."/>
            <person name="Baker S.E."/>
            <person name="Barry K."/>
            <person name="Bills G."/>
            <person name="Bluhm B.H."/>
            <person name="Cannon C."/>
            <person name="Castanera R."/>
            <person name="Culley D.E."/>
            <person name="Daum C."/>
            <person name="Ezra D."/>
            <person name="Gonzalez J.B."/>
            <person name="Henrissat B."/>
            <person name="Kuo A."/>
            <person name="Liang C."/>
            <person name="Lipzen A."/>
            <person name="Lutzoni F."/>
            <person name="Magnuson J."/>
            <person name="Mondo S."/>
            <person name="Nolan M."/>
            <person name="Ohm R."/>
            <person name="Pangilinan J."/>
            <person name="Park H.-J."/>
            <person name="Ramirez L."/>
            <person name="Alfaro M."/>
            <person name="Sun H."/>
            <person name="Tritt A."/>
            <person name="Yoshinaga Y."/>
            <person name="Zwiers L.-H."/>
            <person name="Turgeon B.G."/>
            <person name="Goodwin S.B."/>
            <person name="Spatafora J.W."/>
            <person name="Crous P.W."/>
            <person name="Grigoriev I.V."/>
        </authorList>
    </citation>
    <scope>NUCLEOTIDE SEQUENCE</scope>
    <source>
        <strain evidence="2">IPT5</strain>
    </source>
</reference>
<name>A0A6A7BKI9_9PLEO</name>
<feature type="region of interest" description="Disordered" evidence="1">
    <location>
        <begin position="111"/>
        <end position="146"/>
    </location>
</feature>
<dbReference type="Proteomes" id="UP000799423">
    <property type="component" value="Unassembled WGS sequence"/>
</dbReference>
<evidence type="ECO:0000313" key="2">
    <source>
        <dbReference type="EMBL" id="KAF2854638.1"/>
    </source>
</evidence>
<evidence type="ECO:0000313" key="3">
    <source>
        <dbReference type="Proteomes" id="UP000799423"/>
    </source>
</evidence>
<feature type="region of interest" description="Disordered" evidence="1">
    <location>
        <begin position="338"/>
        <end position="401"/>
    </location>
</feature>
<organism evidence="2 3">
    <name type="scientific">Plenodomus tracheiphilus IPT5</name>
    <dbReference type="NCBI Taxonomy" id="1408161"/>
    <lineage>
        <taxon>Eukaryota</taxon>
        <taxon>Fungi</taxon>
        <taxon>Dikarya</taxon>
        <taxon>Ascomycota</taxon>
        <taxon>Pezizomycotina</taxon>
        <taxon>Dothideomycetes</taxon>
        <taxon>Pleosporomycetidae</taxon>
        <taxon>Pleosporales</taxon>
        <taxon>Pleosporineae</taxon>
        <taxon>Leptosphaeriaceae</taxon>
        <taxon>Plenodomus</taxon>
    </lineage>
</organism>
<feature type="region of interest" description="Disordered" evidence="1">
    <location>
        <begin position="28"/>
        <end position="48"/>
    </location>
</feature>
<dbReference type="EMBL" id="MU006292">
    <property type="protein sequence ID" value="KAF2854638.1"/>
    <property type="molecule type" value="Genomic_DNA"/>
</dbReference>
<gene>
    <name evidence="2" type="ORF">T440DRAFT_416063</name>
</gene>
<keyword evidence="3" id="KW-1185">Reference proteome</keyword>
<protein>
    <submittedName>
        <fullName evidence="2">Uncharacterized protein</fullName>
    </submittedName>
</protein>
<evidence type="ECO:0000256" key="1">
    <source>
        <dbReference type="SAM" id="MobiDB-lite"/>
    </source>
</evidence>
<proteinExistence type="predicted"/>
<feature type="compositionally biased region" description="Basic residues" evidence="1">
    <location>
        <begin position="130"/>
        <end position="139"/>
    </location>
</feature>